<dbReference type="EMBL" id="MEVN01000003">
    <property type="protein sequence ID" value="OGC57870.1"/>
    <property type="molecule type" value="Genomic_DNA"/>
</dbReference>
<accession>A0A1F4VLJ3</accession>
<sequence>MDTEVTLKAIIASPNNSDNFTVYLASKNESIILPIILDKNSAIPVINAIQLKDFSEIIPNIYDTTSKILALFGGNIQKILITTPNGLVFYSYIHIERGKELLDISSKVSDSLALAFKCGCPIFVTEKTMQIYGFDAKDIS</sequence>
<dbReference type="InterPro" id="IPR003729">
    <property type="entry name" value="Bi_nuclease_dom"/>
</dbReference>
<dbReference type="Proteomes" id="UP000177763">
    <property type="component" value="Unassembled WGS sequence"/>
</dbReference>
<gene>
    <name evidence="2" type="ORF">A3H26_03490</name>
</gene>
<dbReference type="SUPFAM" id="SSF103256">
    <property type="entry name" value="Hypothetical protein TM0160"/>
    <property type="match status" value="1"/>
</dbReference>
<dbReference type="AlphaFoldDB" id="A0A1F4VLJ3"/>
<dbReference type="GO" id="GO:0004518">
    <property type="term" value="F:nuclease activity"/>
    <property type="evidence" value="ECO:0007669"/>
    <property type="project" value="InterPro"/>
</dbReference>
<protein>
    <recommendedName>
        <fullName evidence="1">BFN domain-containing protein</fullName>
    </recommendedName>
</protein>
<dbReference type="Pfam" id="PF02577">
    <property type="entry name" value="BFN_dom"/>
    <property type="match status" value="1"/>
</dbReference>
<comment type="caution">
    <text evidence="2">The sequence shown here is derived from an EMBL/GenBank/DDBJ whole genome shotgun (WGS) entry which is preliminary data.</text>
</comment>
<dbReference type="STRING" id="1802630.A3H26_03490"/>
<dbReference type="InterPro" id="IPR036104">
    <property type="entry name" value="BFN_sf"/>
</dbReference>
<proteinExistence type="predicted"/>
<evidence type="ECO:0000313" key="2">
    <source>
        <dbReference type="EMBL" id="OGC57870.1"/>
    </source>
</evidence>
<evidence type="ECO:0000259" key="1">
    <source>
        <dbReference type="PROSITE" id="PS51658"/>
    </source>
</evidence>
<organism evidence="2 3">
    <name type="scientific">candidate division WWE3 bacterium RIFCSPLOWO2_12_FULL_36_10</name>
    <dbReference type="NCBI Taxonomy" id="1802630"/>
    <lineage>
        <taxon>Bacteria</taxon>
        <taxon>Katanobacteria</taxon>
    </lineage>
</organism>
<feature type="domain" description="BFN" evidence="1">
    <location>
        <begin position="2"/>
        <end position="136"/>
    </location>
</feature>
<dbReference type="PROSITE" id="PS51658">
    <property type="entry name" value="BFN"/>
    <property type="match status" value="1"/>
</dbReference>
<evidence type="ECO:0000313" key="3">
    <source>
        <dbReference type="Proteomes" id="UP000177763"/>
    </source>
</evidence>
<dbReference type="Gene3D" id="3.10.690.10">
    <property type="entry name" value="Bifunctional nuclease domain"/>
    <property type="match status" value="1"/>
</dbReference>
<reference evidence="2 3" key="1">
    <citation type="journal article" date="2016" name="Nat. Commun.">
        <title>Thousands of microbial genomes shed light on interconnected biogeochemical processes in an aquifer system.</title>
        <authorList>
            <person name="Anantharaman K."/>
            <person name="Brown C.T."/>
            <person name="Hug L.A."/>
            <person name="Sharon I."/>
            <person name="Castelle C.J."/>
            <person name="Probst A.J."/>
            <person name="Thomas B.C."/>
            <person name="Singh A."/>
            <person name="Wilkins M.J."/>
            <person name="Karaoz U."/>
            <person name="Brodie E.L."/>
            <person name="Williams K.H."/>
            <person name="Hubbard S.S."/>
            <person name="Banfield J.F."/>
        </authorList>
    </citation>
    <scope>NUCLEOTIDE SEQUENCE [LARGE SCALE GENOMIC DNA]</scope>
</reference>
<name>A0A1F4VLJ3_UNCKA</name>